<organism evidence="1 2">
    <name type="scientific">Entomophthora muscae</name>
    <dbReference type="NCBI Taxonomy" id="34485"/>
    <lineage>
        <taxon>Eukaryota</taxon>
        <taxon>Fungi</taxon>
        <taxon>Fungi incertae sedis</taxon>
        <taxon>Zoopagomycota</taxon>
        <taxon>Entomophthoromycotina</taxon>
        <taxon>Entomophthoromycetes</taxon>
        <taxon>Entomophthorales</taxon>
        <taxon>Entomophthoraceae</taxon>
        <taxon>Entomophthora</taxon>
    </lineage>
</organism>
<reference evidence="1" key="1">
    <citation type="submission" date="2022-04" db="EMBL/GenBank/DDBJ databases">
        <title>Genome of the entomopathogenic fungus Entomophthora muscae.</title>
        <authorList>
            <person name="Elya C."/>
            <person name="Lovett B.R."/>
            <person name="Lee E."/>
            <person name="Macias A.M."/>
            <person name="Hajek A.E."/>
            <person name="De Bivort B.L."/>
            <person name="Kasson M.T."/>
            <person name="De Fine Licht H.H."/>
            <person name="Stajich J.E."/>
        </authorList>
    </citation>
    <scope>NUCLEOTIDE SEQUENCE</scope>
    <source>
        <strain evidence="1">Berkeley</strain>
    </source>
</reference>
<name>A0ACC2RN62_9FUNG</name>
<proteinExistence type="predicted"/>
<dbReference type="Proteomes" id="UP001165960">
    <property type="component" value="Unassembled WGS sequence"/>
</dbReference>
<dbReference type="EMBL" id="QTSX02007110">
    <property type="protein sequence ID" value="KAJ9051492.1"/>
    <property type="molecule type" value="Genomic_DNA"/>
</dbReference>
<sequence length="257" mass="29065">MVGVTKSLRRTLTIIILVYLAAGCTAIGVSAYFLSTPNKRRQVILSAEQIDTALAIGVMMVVSTFIFFAGLNSKKFGESSFKIFQSTSAYAWFQSLDIQGSYKNRWEEWPESSRKLFQDEGHCCGYESNRDNPATSNFCTAEVLSQGIASGCATSMYTFVILYLQRIYTALFVFTFVNFVSLLGSLVMIRALKDQERYENSMRKMINLHNLDDLNMVEYSDQPMDSPYRDTATPHTPHTLPQVMKRTSVIYGDPRGY</sequence>
<evidence type="ECO:0000313" key="1">
    <source>
        <dbReference type="EMBL" id="KAJ9051492.1"/>
    </source>
</evidence>
<keyword evidence="2" id="KW-1185">Reference proteome</keyword>
<comment type="caution">
    <text evidence="1">The sequence shown here is derived from an EMBL/GenBank/DDBJ whole genome shotgun (WGS) entry which is preliminary data.</text>
</comment>
<gene>
    <name evidence="1" type="ORF">DSO57_1004229</name>
</gene>
<accession>A0ACC2RN62</accession>
<evidence type="ECO:0000313" key="2">
    <source>
        <dbReference type="Proteomes" id="UP001165960"/>
    </source>
</evidence>
<protein>
    <submittedName>
        <fullName evidence="1">Uncharacterized protein</fullName>
    </submittedName>
</protein>